<dbReference type="InterPro" id="IPR035927">
    <property type="entry name" value="DUSP-like_sf"/>
</dbReference>
<keyword evidence="1" id="KW-0378">Hydrolase</keyword>
<dbReference type="Gene3D" id="3.90.70.10">
    <property type="entry name" value="Cysteine proteinases"/>
    <property type="match status" value="1"/>
</dbReference>
<feature type="region of interest" description="Disordered" evidence="3">
    <location>
        <begin position="1"/>
        <end position="129"/>
    </location>
</feature>
<keyword evidence="2" id="KW-0175">Coiled coil</keyword>
<feature type="compositionally biased region" description="Polar residues" evidence="3">
    <location>
        <begin position="180"/>
        <end position="189"/>
    </location>
</feature>
<dbReference type="InParanoid" id="A0A0V0R1F7"/>
<keyword evidence="1" id="KW-0788">Thiol protease</keyword>
<organism evidence="6 7">
    <name type="scientific">Pseudocohnilembus persalinus</name>
    <name type="common">Ciliate</name>
    <dbReference type="NCBI Taxonomy" id="266149"/>
    <lineage>
        <taxon>Eukaryota</taxon>
        <taxon>Sar</taxon>
        <taxon>Alveolata</taxon>
        <taxon>Ciliophora</taxon>
        <taxon>Intramacronucleata</taxon>
        <taxon>Oligohymenophorea</taxon>
        <taxon>Scuticociliatia</taxon>
        <taxon>Philasterida</taxon>
        <taxon>Pseudocohnilembidae</taxon>
        <taxon>Pseudocohnilembus</taxon>
    </lineage>
</organism>
<dbReference type="Proteomes" id="UP000054937">
    <property type="component" value="Unassembled WGS sequence"/>
</dbReference>
<dbReference type="InterPro" id="IPR006615">
    <property type="entry name" value="Pept_C19_DUSP"/>
</dbReference>
<dbReference type="EMBL" id="LDAU01000065">
    <property type="protein sequence ID" value="KRX08355.1"/>
    <property type="molecule type" value="Genomic_DNA"/>
</dbReference>
<dbReference type="EC" id="3.4.19.12" evidence="1"/>
<keyword evidence="7" id="KW-1185">Reference proteome</keyword>
<sequence length="666" mass="77567">MNKQMEIVTQKCLSPQKNTQEQTQNSLNTNQNNDDQDRYQHTKPSLVKQKSLKKGLSVRFSGFVEEEDIDNESQRNHGQHKKNKKKKKSQHGAVSPQISPSNSQTTKSSNGKKPSLILEDPKENTPGNDTFQELQMLEAFEEEKQAQKKQKARDLKKQKEMEEELKILEEFEEQSKIKDNQSLNISQEGYNDEKTGSKQEKSTENLTNVTSKSKKSRQGNTLSKFSNMSNKLQQSNLLSNENISEWALKYTNWIGGKYQGEIGIFDNSFMLENGSNIKPGLKLNVDFVLVNEYVWNILKDLYGGMPEIKFKESDLNQNKITICHFHQQYDYLYSLKCLEINPVGLENKANYCYMNAAIQCLLSVPQLNYYFQNQQFTKIQYKTKKQFKFSIAYSELLHSITNNPGKYPIVNAYSIKKLCKKQFDPGEQHDTQEFLRYFLSELEDELNLLMPLKKPNDFPDSETAHKFFIKFNNSIVDAIFAGQLTSQITCKQCQNLSYTFDPFLDISLPITKDCSTIYDCINQLFQDEELDESYLCEKCKQRSKAQRKILISRTPKILVMHIKRFKLFPRKRKIKDYISFPLENLDIKNYCKKNSGGTTYKLISIACHSGQPDCGHYVSFSKYSNGWKYFNDKQVKECTPSYVEKREAYLLFYERIDNIQNTKQQQ</sequence>
<comment type="catalytic activity">
    <reaction evidence="1">
        <text>Thiol-dependent hydrolysis of ester, thioester, amide, peptide and isopeptide bonds formed by the C-terminal Gly of ubiquitin (a 76-residue protein attached to proteins as an intracellular targeting signal).</text>
        <dbReference type="EC" id="3.4.19.12"/>
    </reaction>
</comment>
<dbReference type="InterPro" id="IPR050185">
    <property type="entry name" value="Ub_carboxyl-term_hydrolase"/>
</dbReference>
<feature type="domain" description="DUSP" evidence="5">
    <location>
        <begin position="213"/>
        <end position="313"/>
    </location>
</feature>
<dbReference type="GO" id="GO:0006508">
    <property type="term" value="P:proteolysis"/>
    <property type="evidence" value="ECO:0007669"/>
    <property type="project" value="UniProtKB-KW"/>
</dbReference>
<keyword evidence="1" id="KW-0833">Ubl conjugation pathway</keyword>
<dbReference type="PANTHER" id="PTHR21646:SF46">
    <property type="entry name" value="UBIQUITIN CARBOXYL-TERMINAL HYDROLASE"/>
    <property type="match status" value="1"/>
</dbReference>
<proteinExistence type="inferred from homology"/>
<dbReference type="GO" id="GO:0004843">
    <property type="term" value="F:cysteine-type deubiquitinase activity"/>
    <property type="evidence" value="ECO:0007669"/>
    <property type="project" value="UniProtKB-UniRule"/>
</dbReference>
<dbReference type="GO" id="GO:0016579">
    <property type="term" value="P:protein deubiquitination"/>
    <property type="evidence" value="ECO:0007669"/>
    <property type="project" value="InterPro"/>
</dbReference>
<dbReference type="OMA" id="LEFTWAV"/>
<protein>
    <recommendedName>
        <fullName evidence="1">Ubiquitin carboxyl-terminal hydrolase</fullName>
        <ecNumber evidence="1">3.4.19.12</ecNumber>
    </recommendedName>
</protein>
<dbReference type="PROSITE" id="PS50235">
    <property type="entry name" value="USP_3"/>
    <property type="match status" value="1"/>
</dbReference>
<dbReference type="Pfam" id="PF06337">
    <property type="entry name" value="DUSP"/>
    <property type="match status" value="1"/>
</dbReference>
<evidence type="ECO:0000313" key="7">
    <source>
        <dbReference type="Proteomes" id="UP000054937"/>
    </source>
</evidence>
<dbReference type="Gene3D" id="3.30.2230.10">
    <property type="entry name" value="DUSP-like"/>
    <property type="match status" value="1"/>
</dbReference>
<dbReference type="SUPFAM" id="SSF54001">
    <property type="entry name" value="Cysteine proteinases"/>
    <property type="match status" value="1"/>
</dbReference>
<dbReference type="Pfam" id="PF00443">
    <property type="entry name" value="UCH"/>
    <property type="match status" value="1"/>
</dbReference>
<evidence type="ECO:0000256" key="2">
    <source>
        <dbReference type="SAM" id="Coils"/>
    </source>
</evidence>
<dbReference type="InterPro" id="IPR038765">
    <property type="entry name" value="Papain-like_cys_pep_sf"/>
</dbReference>
<dbReference type="InterPro" id="IPR028889">
    <property type="entry name" value="USP"/>
</dbReference>
<name>A0A0V0R1F7_PSEPJ</name>
<keyword evidence="1" id="KW-0645">Protease</keyword>
<feature type="compositionally biased region" description="Low complexity" evidence="3">
    <location>
        <begin position="18"/>
        <end position="33"/>
    </location>
</feature>
<feature type="domain" description="USP" evidence="4">
    <location>
        <begin position="343"/>
        <end position="656"/>
    </location>
</feature>
<comment type="similarity">
    <text evidence="1">Belongs to the peptidase C19 family.</text>
</comment>
<evidence type="ECO:0000313" key="6">
    <source>
        <dbReference type="EMBL" id="KRX08355.1"/>
    </source>
</evidence>
<dbReference type="OrthoDB" id="447808at2759"/>
<feature type="compositionally biased region" description="Polar residues" evidence="3">
    <location>
        <begin position="96"/>
        <end position="112"/>
    </location>
</feature>
<dbReference type="PROSITE" id="PS51283">
    <property type="entry name" value="DUSP"/>
    <property type="match status" value="1"/>
</dbReference>
<comment type="caution">
    <text evidence="6">The sequence shown here is derived from an EMBL/GenBank/DDBJ whole genome shotgun (WGS) entry which is preliminary data.</text>
</comment>
<feature type="region of interest" description="Disordered" evidence="3">
    <location>
        <begin position="179"/>
        <end position="226"/>
    </location>
</feature>
<dbReference type="PANTHER" id="PTHR21646">
    <property type="entry name" value="UBIQUITIN CARBOXYL-TERMINAL HYDROLASE"/>
    <property type="match status" value="1"/>
</dbReference>
<dbReference type="SUPFAM" id="SSF143791">
    <property type="entry name" value="DUSP-like"/>
    <property type="match status" value="1"/>
</dbReference>
<evidence type="ECO:0000259" key="5">
    <source>
        <dbReference type="PROSITE" id="PS51283"/>
    </source>
</evidence>
<feature type="compositionally biased region" description="Basic residues" evidence="3">
    <location>
        <begin position="77"/>
        <end position="90"/>
    </location>
</feature>
<reference evidence="6 7" key="1">
    <citation type="journal article" date="2015" name="Sci. Rep.">
        <title>Genome of the facultative scuticociliatosis pathogen Pseudocohnilembus persalinus provides insight into its virulence through horizontal gene transfer.</title>
        <authorList>
            <person name="Xiong J."/>
            <person name="Wang G."/>
            <person name="Cheng J."/>
            <person name="Tian M."/>
            <person name="Pan X."/>
            <person name="Warren A."/>
            <person name="Jiang C."/>
            <person name="Yuan D."/>
            <person name="Miao W."/>
        </authorList>
    </citation>
    <scope>NUCLEOTIDE SEQUENCE [LARGE SCALE GENOMIC DNA]</scope>
    <source>
        <strain evidence="6">36N120E</strain>
    </source>
</reference>
<dbReference type="InterPro" id="IPR001394">
    <property type="entry name" value="Peptidase_C19_UCH"/>
</dbReference>
<feature type="compositionally biased region" description="Basic and acidic residues" evidence="3">
    <location>
        <begin position="191"/>
        <end position="203"/>
    </location>
</feature>
<dbReference type="InterPro" id="IPR018200">
    <property type="entry name" value="USP_CS"/>
</dbReference>
<evidence type="ECO:0000256" key="3">
    <source>
        <dbReference type="SAM" id="MobiDB-lite"/>
    </source>
</evidence>
<dbReference type="AlphaFoldDB" id="A0A0V0R1F7"/>
<evidence type="ECO:0000256" key="1">
    <source>
        <dbReference type="RuleBase" id="RU366025"/>
    </source>
</evidence>
<evidence type="ECO:0000259" key="4">
    <source>
        <dbReference type="PROSITE" id="PS50235"/>
    </source>
</evidence>
<dbReference type="PROSITE" id="PS00972">
    <property type="entry name" value="USP_1"/>
    <property type="match status" value="1"/>
</dbReference>
<accession>A0A0V0R1F7</accession>
<gene>
    <name evidence="6" type="ORF">PPERSA_03349</name>
</gene>
<dbReference type="PROSITE" id="PS00973">
    <property type="entry name" value="USP_2"/>
    <property type="match status" value="1"/>
</dbReference>
<feature type="coiled-coil region" evidence="2">
    <location>
        <begin position="137"/>
        <end position="165"/>
    </location>
</feature>